<evidence type="ECO:0000256" key="2">
    <source>
        <dbReference type="ARBA" id="ARBA00022723"/>
    </source>
</evidence>
<dbReference type="GO" id="GO:0016829">
    <property type="term" value="F:lyase activity"/>
    <property type="evidence" value="ECO:0007669"/>
    <property type="project" value="UniProtKB-KW"/>
</dbReference>
<reference evidence="6" key="1">
    <citation type="journal article" date="2019" name="Int. J. Syst. Evol. Microbiol.">
        <title>The Global Catalogue of Microorganisms (GCM) 10K type strain sequencing project: providing services to taxonomists for standard genome sequencing and annotation.</title>
        <authorList>
            <consortium name="The Broad Institute Genomics Platform"/>
            <consortium name="The Broad Institute Genome Sequencing Center for Infectious Disease"/>
            <person name="Wu L."/>
            <person name="Ma J."/>
        </authorList>
    </citation>
    <scope>NUCLEOTIDE SEQUENCE [LARGE SCALE GENOMIC DNA]</scope>
    <source>
        <strain evidence="6">JCM 9458</strain>
    </source>
</reference>
<keyword evidence="3 5" id="KW-0456">Lyase</keyword>
<organism evidence="5 6">
    <name type="scientific">Cryptosporangium minutisporangium</name>
    <dbReference type="NCBI Taxonomy" id="113569"/>
    <lineage>
        <taxon>Bacteria</taxon>
        <taxon>Bacillati</taxon>
        <taxon>Actinomycetota</taxon>
        <taxon>Actinomycetes</taxon>
        <taxon>Cryptosporangiales</taxon>
        <taxon>Cryptosporangiaceae</taxon>
        <taxon>Cryptosporangium</taxon>
    </lineage>
</organism>
<keyword evidence="6" id="KW-1185">Reference proteome</keyword>
<dbReference type="Pfam" id="PF03328">
    <property type="entry name" value="HpcH_HpaI"/>
    <property type="match status" value="1"/>
</dbReference>
<dbReference type="Gene3D" id="3.20.20.60">
    <property type="entry name" value="Phosphoenolpyruvate-binding domains"/>
    <property type="match status" value="1"/>
</dbReference>
<evidence type="ECO:0000256" key="1">
    <source>
        <dbReference type="ARBA" id="ARBA00005568"/>
    </source>
</evidence>
<dbReference type="InterPro" id="IPR015813">
    <property type="entry name" value="Pyrv/PenolPyrv_kinase-like_dom"/>
</dbReference>
<dbReference type="PANTHER" id="PTHR30502:SF0">
    <property type="entry name" value="PHOSPHOENOLPYRUVATE CARBOXYLASE FAMILY PROTEIN"/>
    <property type="match status" value="1"/>
</dbReference>
<dbReference type="PANTHER" id="PTHR30502">
    <property type="entry name" value="2-KETO-3-DEOXY-L-RHAMNONATE ALDOLASE"/>
    <property type="match status" value="1"/>
</dbReference>
<dbReference type="RefSeq" id="WP_345729065.1">
    <property type="nucleotide sequence ID" value="NZ_BAAAYN010000023.1"/>
</dbReference>
<dbReference type="InterPro" id="IPR050251">
    <property type="entry name" value="HpcH-HpaI_aldolase"/>
</dbReference>
<sequence>MRTSAVRALLASGKTVVNAWVSGDSPYLAETLSYAGFNAVTVDLQHGMFGLDGAIRLIQAVSAGPAEPFARCPSHDPAVIGKLLDAGAYGIVCPAIDSPVDAAAFVAACRYPPVGRRSFGPARATLYGGPGYVDGANATVMTWAMIESAEALDAVEEIAATPGLDGLYVGPNDLALALGVRPGQVPAPAEVERAWERVVEAAHHAGIYAGSFCADGTVAAHLVSLGYDLVTPGNDAALLRAGAAAALTAARGGAGSAPSGARTGY</sequence>
<dbReference type="InterPro" id="IPR005000">
    <property type="entry name" value="Aldolase/citrate-lyase_domain"/>
</dbReference>
<gene>
    <name evidence="5" type="ORF">GCM10020369_33740</name>
</gene>
<dbReference type="EMBL" id="BAAAYN010000023">
    <property type="protein sequence ID" value="GAA3388263.1"/>
    <property type="molecule type" value="Genomic_DNA"/>
</dbReference>
<evidence type="ECO:0000313" key="6">
    <source>
        <dbReference type="Proteomes" id="UP001501676"/>
    </source>
</evidence>
<accession>A0ABP6SZT2</accession>
<keyword evidence="2" id="KW-0479">Metal-binding</keyword>
<dbReference type="Proteomes" id="UP001501676">
    <property type="component" value="Unassembled WGS sequence"/>
</dbReference>
<protein>
    <submittedName>
        <fullName evidence="5">Aldolase/citrate lyase family protein</fullName>
    </submittedName>
</protein>
<evidence type="ECO:0000256" key="3">
    <source>
        <dbReference type="ARBA" id="ARBA00023239"/>
    </source>
</evidence>
<name>A0ABP6SZT2_9ACTN</name>
<dbReference type="SUPFAM" id="SSF51621">
    <property type="entry name" value="Phosphoenolpyruvate/pyruvate domain"/>
    <property type="match status" value="1"/>
</dbReference>
<dbReference type="InterPro" id="IPR040442">
    <property type="entry name" value="Pyrv_kinase-like_dom_sf"/>
</dbReference>
<evidence type="ECO:0000313" key="5">
    <source>
        <dbReference type="EMBL" id="GAA3388263.1"/>
    </source>
</evidence>
<comment type="caution">
    <text evidence="5">The sequence shown here is derived from an EMBL/GenBank/DDBJ whole genome shotgun (WGS) entry which is preliminary data.</text>
</comment>
<evidence type="ECO:0000259" key="4">
    <source>
        <dbReference type="Pfam" id="PF03328"/>
    </source>
</evidence>
<feature type="domain" description="HpcH/HpaI aldolase/citrate lyase" evidence="4">
    <location>
        <begin position="20"/>
        <end position="239"/>
    </location>
</feature>
<proteinExistence type="inferred from homology"/>
<comment type="similarity">
    <text evidence="1">Belongs to the HpcH/HpaI aldolase family.</text>
</comment>